<proteinExistence type="predicted"/>
<evidence type="ECO:0000259" key="1">
    <source>
        <dbReference type="Pfam" id="PF00534"/>
    </source>
</evidence>
<gene>
    <name evidence="2" type="ORF">SAMN05216360_11814</name>
</gene>
<keyword evidence="2" id="KW-0808">Transferase</keyword>
<dbReference type="EMBL" id="FNHS01000018">
    <property type="protein sequence ID" value="SDO26588.1"/>
    <property type="molecule type" value="Genomic_DNA"/>
</dbReference>
<dbReference type="SUPFAM" id="SSF53756">
    <property type="entry name" value="UDP-Glycosyltransferase/glycogen phosphorylase"/>
    <property type="match status" value="1"/>
</dbReference>
<evidence type="ECO:0000313" key="3">
    <source>
        <dbReference type="Proteomes" id="UP000198704"/>
    </source>
</evidence>
<dbReference type="RefSeq" id="WP_091720794.1">
    <property type="nucleotide sequence ID" value="NZ_FNHS01000018.1"/>
</dbReference>
<evidence type="ECO:0000313" key="2">
    <source>
        <dbReference type="EMBL" id="SDO26588.1"/>
    </source>
</evidence>
<protein>
    <submittedName>
        <fullName evidence="2">Glycosyltransferase involved in cell wall bisynthesis</fullName>
    </submittedName>
</protein>
<feature type="domain" description="Glycosyl transferase family 1" evidence="1">
    <location>
        <begin position="199"/>
        <end position="333"/>
    </location>
</feature>
<dbReference type="PANTHER" id="PTHR45947">
    <property type="entry name" value="SULFOQUINOVOSYL TRANSFERASE SQD2"/>
    <property type="match status" value="1"/>
</dbReference>
<dbReference type="InterPro" id="IPR001296">
    <property type="entry name" value="Glyco_trans_1"/>
</dbReference>
<dbReference type="STRING" id="582672.SAMN05216360_11814"/>
<accession>A0A1H0I568</accession>
<dbReference type="PANTHER" id="PTHR45947:SF3">
    <property type="entry name" value="SULFOQUINOVOSYL TRANSFERASE SQD2"/>
    <property type="match status" value="1"/>
</dbReference>
<keyword evidence="3" id="KW-1185">Reference proteome</keyword>
<dbReference type="Pfam" id="PF00534">
    <property type="entry name" value="Glycos_transf_1"/>
    <property type="match status" value="1"/>
</dbReference>
<dbReference type="Gene3D" id="3.40.50.2000">
    <property type="entry name" value="Glycogen Phosphorylase B"/>
    <property type="match status" value="2"/>
</dbReference>
<dbReference type="CDD" id="cd03804">
    <property type="entry name" value="GT4_WbaZ-like"/>
    <property type="match status" value="1"/>
</dbReference>
<dbReference type="InterPro" id="IPR050194">
    <property type="entry name" value="Glycosyltransferase_grp1"/>
</dbReference>
<dbReference type="Proteomes" id="UP000198704">
    <property type="component" value="Unassembled WGS sequence"/>
</dbReference>
<name>A0A1H0I568_9HYPH</name>
<dbReference type="OrthoDB" id="9801573at2"/>
<dbReference type="GO" id="GO:0016757">
    <property type="term" value="F:glycosyltransferase activity"/>
    <property type="evidence" value="ECO:0007669"/>
    <property type="project" value="InterPro"/>
</dbReference>
<organism evidence="2 3">
    <name type="scientific">Methylobacterium phyllostachyos</name>
    <dbReference type="NCBI Taxonomy" id="582672"/>
    <lineage>
        <taxon>Bacteria</taxon>
        <taxon>Pseudomonadati</taxon>
        <taxon>Pseudomonadota</taxon>
        <taxon>Alphaproteobacteria</taxon>
        <taxon>Hyphomicrobiales</taxon>
        <taxon>Methylobacteriaceae</taxon>
        <taxon>Methylobacterium</taxon>
    </lineage>
</organism>
<dbReference type="AlphaFoldDB" id="A0A1H0I568"/>
<sequence>MKVALIHEWLTTYAGSDKVLAEMASIFPEADIFCLIDFLSENNRGNFKGASIKPSFLQKIPFSRKYYTYMLPLMPLAIEQHDLSKYDLIISNCHAVAKGVITTRRQLHICYCYTPMRYAWDLQNQYIQESGFGPIRRALARYYLHKIRIWDQRTSNGVDHYIACSKYIAGRIWKTYRRNSDVIYPNVDTDRYNLSDVAREDFYVTASRMVPYKQMHLIVEAFTKMPHKRLVVIGDGPKYRYAKSIATPNITILGFQPNDVLQDHLRRCRAFIFASEEDFGIAPLEAQACGAPVIAFGRGGARETVVDGVTGLHFHEQTTESIIDAVARFETMDHGFDRQAIRAHAENFSTAVFREKFKRYVSEKLAEHQSFLINEDSLV</sequence>
<reference evidence="3" key="1">
    <citation type="submission" date="2016-10" db="EMBL/GenBank/DDBJ databases">
        <authorList>
            <person name="Varghese N."/>
            <person name="Submissions S."/>
        </authorList>
    </citation>
    <scope>NUCLEOTIDE SEQUENCE [LARGE SCALE GENOMIC DNA]</scope>
    <source>
        <strain evidence="3">BL47</strain>
    </source>
</reference>